<name>A0ABW1Y9L7_9DEIO</name>
<evidence type="ECO:0000313" key="2">
    <source>
        <dbReference type="EMBL" id="MFC6591000.1"/>
    </source>
</evidence>
<sequence length="443" mass="47491">MKRRLAGAGLLAASALAAGLGLARAQQIEYGSLSLGGTPVQSARIYGAEYVSAASLRQIASVVREGPIMRVEGYGHTLLLPIDEDIYRATTSFNTVQMDAERSKARAATFLAGDVYLPLDTVARGFGATYRPGEFTMPPAALSSVSSRAGATSDRLVLDLTQDTDVVDELRGNDVHVVLRGMTGAQQRYTTRGAFVSNARVVQDGADLRLRFSLPKDSGYRVYKVIRPGSVRVVIDAGPGVERTSPALLDRVARPLIVLEPVAVPGTGRDFTLDVAKRAAQALTQAGWQVKLTREGSTGLGLDEKMMLARQSDVYVMLDLARFPVPGAVQGGPALYEQLDGDKSSAYVAALREGRNPAYASYAVGDQGGTRRLGQLLQTELGKAGIQVAERPLSKVLALSEAPHAALLFELGESASRMTWRPWAPMTTAHASLPIWRARWQLT</sequence>
<accession>A0ABW1Y9L7</accession>
<dbReference type="RefSeq" id="WP_380082007.1">
    <property type="nucleotide sequence ID" value="NZ_JBHSWD010000001.1"/>
</dbReference>
<reference evidence="3" key="1">
    <citation type="journal article" date="2019" name="Int. J. Syst. Evol. Microbiol.">
        <title>The Global Catalogue of Microorganisms (GCM) 10K type strain sequencing project: providing services to taxonomists for standard genome sequencing and annotation.</title>
        <authorList>
            <consortium name="The Broad Institute Genomics Platform"/>
            <consortium name="The Broad Institute Genome Sequencing Center for Infectious Disease"/>
            <person name="Wu L."/>
            <person name="Ma J."/>
        </authorList>
    </citation>
    <scope>NUCLEOTIDE SEQUENCE [LARGE SCALE GENOMIC DNA]</scope>
    <source>
        <strain evidence="3">CGMCC 1.15772</strain>
    </source>
</reference>
<feature type="chain" id="PRO_5046596611" evidence="1">
    <location>
        <begin position="18"/>
        <end position="443"/>
    </location>
</feature>
<keyword evidence="3" id="KW-1185">Reference proteome</keyword>
<dbReference type="EMBL" id="JBHSWD010000001">
    <property type="protein sequence ID" value="MFC6591000.1"/>
    <property type="molecule type" value="Genomic_DNA"/>
</dbReference>
<gene>
    <name evidence="2" type="ORF">ACFP81_02455</name>
</gene>
<organism evidence="2 3">
    <name type="scientific">Deinococcus lacus</name>
    <dbReference type="NCBI Taxonomy" id="392561"/>
    <lineage>
        <taxon>Bacteria</taxon>
        <taxon>Thermotogati</taxon>
        <taxon>Deinococcota</taxon>
        <taxon>Deinococci</taxon>
        <taxon>Deinococcales</taxon>
        <taxon>Deinococcaceae</taxon>
        <taxon>Deinococcus</taxon>
    </lineage>
</organism>
<proteinExistence type="predicted"/>
<evidence type="ECO:0000313" key="3">
    <source>
        <dbReference type="Proteomes" id="UP001596297"/>
    </source>
</evidence>
<dbReference type="Gene3D" id="3.40.630.40">
    <property type="entry name" value="Zn-dependent exopeptidases"/>
    <property type="match status" value="1"/>
</dbReference>
<keyword evidence="1" id="KW-0732">Signal</keyword>
<dbReference type="SUPFAM" id="SSF53187">
    <property type="entry name" value="Zn-dependent exopeptidases"/>
    <property type="match status" value="1"/>
</dbReference>
<protein>
    <submittedName>
        <fullName evidence="2">N-acetylmuramoyl-L-alanine amidase</fullName>
    </submittedName>
</protein>
<dbReference type="Proteomes" id="UP001596297">
    <property type="component" value="Unassembled WGS sequence"/>
</dbReference>
<feature type="signal peptide" evidence="1">
    <location>
        <begin position="1"/>
        <end position="17"/>
    </location>
</feature>
<comment type="caution">
    <text evidence="2">The sequence shown here is derived from an EMBL/GenBank/DDBJ whole genome shotgun (WGS) entry which is preliminary data.</text>
</comment>
<evidence type="ECO:0000256" key="1">
    <source>
        <dbReference type="SAM" id="SignalP"/>
    </source>
</evidence>